<sequence length="96" mass="10534">MTKRTEQVNENAAPTRGPVFPRMLTLEQVQEILNVKSALVYSLVRSGELPAGQFGGRGVWRVRESDLAAYIDAAFVKTAERIAAGQIPEDDVTSED</sequence>
<dbReference type="AlphaFoldDB" id="A0A3N0BYD4"/>
<accession>A0A3N0BYD4</accession>
<dbReference type="GO" id="GO:0003677">
    <property type="term" value="F:DNA binding"/>
    <property type="evidence" value="ECO:0007669"/>
    <property type="project" value="UniProtKB-KW"/>
</dbReference>
<dbReference type="Proteomes" id="UP000273807">
    <property type="component" value="Unassembled WGS sequence"/>
</dbReference>
<dbReference type="OrthoDB" id="5524782at2"/>
<dbReference type="Pfam" id="PF12728">
    <property type="entry name" value="HTH_17"/>
    <property type="match status" value="1"/>
</dbReference>
<evidence type="ECO:0000259" key="1">
    <source>
        <dbReference type="Pfam" id="PF12728"/>
    </source>
</evidence>
<reference evidence="2 3" key="1">
    <citation type="submission" date="2018-10" db="EMBL/GenBank/DDBJ databases">
        <title>Genome sequencing of Arthrobacter oryzae TNB02.</title>
        <authorList>
            <person name="Cho Y.-J."/>
            <person name="Cho A."/>
            <person name="Kim O.-S."/>
        </authorList>
    </citation>
    <scope>NUCLEOTIDE SEQUENCE [LARGE SCALE GENOMIC DNA]</scope>
    <source>
        <strain evidence="2 3">TNB02</strain>
    </source>
</reference>
<protein>
    <submittedName>
        <fullName evidence="2">DNA-binding protein</fullName>
    </submittedName>
</protein>
<organism evidence="2 3">
    <name type="scientific">Arthrobacter oryzae</name>
    <dbReference type="NCBI Taxonomy" id="409290"/>
    <lineage>
        <taxon>Bacteria</taxon>
        <taxon>Bacillati</taxon>
        <taxon>Actinomycetota</taxon>
        <taxon>Actinomycetes</taxon>
        <taxon>Micrococcales</taxon>
        <taxon>Micrococcaceae</taxon>
        <taxon>Arthrobacter</taxon>
    </lineage>
</organism>
<keyword evidence="3" id="KW-1185">Reference proteome</keyword>
<feature type="domain" description="Helix-turn-helix" evidence="1">
    <location>
        <begin position="23"/>
        <end position="72"/>
    </location>
</feature>
<dbReference type="InterPro" id="IPR010093">
    <property type="entry name" value="SinI_DNA-bd"/>
</dbReference>
<dbReference type="EMBL" id="RBED01000102">
    <property type="protein sequence ID" value="RNL54326.1"/>
    <property type="molecule type" value="Genomic_DNA"/>
</dbReference>
<dbReference type="InterPro" id="IPR041657">
    <property type="entry name" value="HTH_17"/>
</dbReference>
<gene>
    <name evidence="2" type="ORF">D7003_11480</name>
</gene>
<evidence type="ECO:0000313" key="3">
    <source>
        <dbReference type="Proteomes" id="UP000273807"/>
    </source>
</evidence>
<dbReference type="NCBIfam" id="TIGR01764">
    <property type="entry name" value="excise"/>
    <property type="match status" value="1"/>
</dbReference>
<comment type="caution">
    <text evidence="2">The sequence shown here is derived from an EMBL/GenBank/DDBJ whole genome shotgun (WGS) entry which is preliminary data.</text>
</comment>
<keyword evidence="2" id="KW-0238">DNA-binding</keyword>
<name>A0A3N0BYD4_9MICC</name>
<proteinExistence type="predicted"/>
<evidence type="ECO:0000313" key="2">
    <source>
        <dbReference type="EMBL" id="RNL54326.1"/>
    </source>
</evidence>